<accession>A0A7X6DDT1</accession>
<dbReference type="RefSeq" id="WP_168106278.1">
    <property type="nucleotide sequence ID" value="NZ_VTOX01000001.1"/>
</dbReference>
<dbReference type="EMBL" id="VTOX01000001">
    <property type="protein sequence ID" value="NKE65263.1"/>
    <property type="molecule type" value="Genomic_DNA"/>
</dbReference>
<comment type="caution">
    <text evidence="3">The sequence shown here is derived from an EMBL/GenBank/DDBJ whole genome shotgun (WGS) entry which is preliminary data.</text>
</comment>
<dbReference type="InterPro" id="IPR032812">
    <property type="entry name" value="SbsA_Ig"/>
</dbReference>
<evidence type="ECO:0000259" key="2">
    <source>
        <dbReference type="Pfam" id="PF13205"/>
    </source>
</evidence>
<sequence length="271" mass="28043">MSQTAQSLADLAPTLLWSDPTSGENWVDVNDTTLWFRFSEYVQAQAAAGPVVLKTAGGAVVASWDQIAAEPMAPQWASLALPAPLAPDTAYRLEFPSGAVVDFARNPSASMALDFRTAVPLPDSAPSLFRPAAASQANALAAGEQTQPQIAQLADGSFFVAWASIPTASASTLDGEIRGQRYDANGAKIGGEVLLAQDAVVPLVDALEGGGFVLTWEGPRIASDGSTTMFTQRFDATGQSLGAPVAPNTTQHVSLHPAKTVALDGGGHLVS</sequence>
<dbReference type="AlphaFoldDB" id="A0A7X6DDT1"/>
<protein>
    <recommendedName>
        <fullName evidence="2">SbsA Ig-like domain-containing protein</fullName>
    </recommendedName>
</protein>
<reference evidence="3 4" key="1">
    <citation type="journal article" date="2020" name="Nature">
        <title>Bacterial chemolithoautotrophy via manganese oxidation.</title>
        <authorList>
            <person name="Yu H."/>
            <person name="Leadbetter J.R."/>
        </authorList>
    </citation>
    <scope>NUCLEOTIDE SEQUENCE [LARGE SCALE GENOMIC DNA]</scope>
    <source>
        <strain evidence="3 4">RBP-1</strain>
    </source>
</reference>
<dbReference type="Proteomes" id="UP000521868">
    <property type="component" value="Unassembled WGS sequence"/>
</dbReference>
<proteinExistence type="predicted"/>
<name>A0A7X6DDT1_9BURK</name>
<keyword evidence="4" id="KW-1185">Reference proteome</keyword>
<evidence type="ECO:0000313" key="3">
    <source>
        <dbReference type="EMBL" id="NKE65263.1"/>
    </source>
</evidence>
<dbReference type="Pfam" id="PF13205">
    <property type="entry name" value="Big_5"/>
    <property type="match status" value="1"/>
</dbReference>
<gene>
    <name evidence="3" type="ORF">RAMLITH_05470</name>
</gene>
<evidence type="ECO:0000313" key="4">
    <source>
        <dbReference type="Proteomes" id="UP000521868"/>
    </source>
</evidence>
<evidence type="ECO:0000256" key="1">
    <source>
        <dbReference type="ARBA" id="ARBA00022729"/>
    </source>
</evidence>
<feature type="domain" description="SbsA Ig-like" evidence="2">
    <location>
        <begin position="12"/>
        <end position="117"/>
    </location>
</feature>
<organism evidence="3 4">
    <name type="scientific">Ramlibacter lithotrophicus</name>
    <dbReference type="NCBI Taxonomy" id="2606681"/>
    <lineage>
        <taxon>Bacteria</taxon>
        <taxon>Pseudomonadati</taxon>
        <taxon>Pseudomonadota</taxon>
        <taxon>Betaproteobacteria</taxon>
        <taxon>Burkholderiales</taxon>
        <taxon>Comamonadaceae</taxon>
        <taxon>Ramlibacter</taxon>
    </lineage>
</organism>
<keyword evidence="1" id="KW-0732">Signal</keyword>